<sequence>MKFLFLLIASVVSKFLIDRVGTNNEQMIKLDYRVDNNTLEECYIHKWGIFSVLKFNLKSVDDLIWINDNIQVTNSQRIRSSIAAVTYNILTYLNEIQISGTWIAYTSSDKIICILIKEEEIWKMNEIAFHHDFKYLLTYGEFPIRTY</sequence>
<proteinExistence type="predicted"/>
<protein>
    <submittedName>
        <fullName evidence="1">Uncharacterized protein</fullName>
    </submittedName>
</protein>
<accession>A0A481ZCC8</accession>
<evidence type="ECO:0000313" key="1">
    <source>
        <dbReference type="EMBL" id="QBK92719.1"/>
    </source>
</evidence>
<gene>
    <name evidence="1" type="ORF">LCPAC401_03570</name>
</gene>
<name>A0A481ZCC8_9VIRU</name>
<dbReference type="EMBL" id="MK500581">
    <property type="protein sequence ID" value="QBK92719.1"/>
    <property type="molecule type" value="Genomic_DNA"/>
</dbReference>
<reference evidence="1" key="1">
    <citation type="journal article" date="2019" name="MBio">
        <title>Virus Genomes from Deep Sea Sediments Expand the Ocean Megavirome and Support Independent Origins of Viral Gigantism.</title>
        <authorList>
            <person name="Backstrom D."/>
            <person name="Yutin N."/>
            <person name="Jorgensen S.L."/>
            <person name="Dharamshi J."/>
            <person name="Homa F."/>
            <person name="Zaremba-Niedwiedzka K."/>
            <person name="Spang A."/>
            <person name="Wolf Y.I."/>
            <person name="Koonin E.V."/>
            <person name="Ettema T.J."/>
        </authorList>
    </citation>
    <scope>NUCLEOTIDE SEQUENCE</scope>
</reference>
<organism evidence="1">
    <name type="scientific">Pithovirus LCPAC401</name>
    <dbReference type="NCBI Taxonomy" id="2506595"/>
    <lineage>
        <taxon>Viruses</taxon>
        <taxon>Pithoviruses</taxon>
    </lineage>
</organism>